<organism evidence="3 4">
    <name type="scientific">Succinivibrio faecicola</name>
    <dbReference type="NCBI Taxonomy" id="2820300"/>
    <lineage>
        <taxon>Bacteria</taxon>
        <taxon>Pseudomonadati</taxon>
        <taxon>Pseudomonadota</taxon>
        <taxon>Gammaproteobacteria</taxon>
        <taxon>Aeromonadales</taxon>
        <taxon>Succinivibrionaceae</taxon>
        <taxon>Succinivibrio</taxon>
    </lineage>
</organism>
<evidence type="ECO:0000259" key="2">
    <source>
        <dbReference type="Pfam" id="PF02371"/>
    </source>
</evidence>
<dbReference type="Pfam" id="PF02371">
    <property type="entry name" value="Transposase_20"/>
    <property type="match status" value="1"/>
</dbReference>
<protein>
    <submittedName>
        <fullName evidence="3">IS110 family transposase</fullName>
    </submittedName>
</protein>
<name>A0ABS7DE11_9GAMM</name>
<dbReference type="Pfam" id="PF01548">
    <property type="entry name" value="DEDD_Tnp_IS110"/>
    <property type="match status" value="1"/>
</dbReference>
<comment type="caution">
    <text evidence="3">The sequence shown here is derived from an EMBL/GenBank/DDBJ whole genome shotgun (WGS) entry which is preliminary data.</text>
</comment>
<dbReference type="InterPro" id="IPR002525">
    <property type="entry name" value="Transp_IS110-like_N"/>
</dbReference>
<reference evidence="3 4" key="1">
    <citation type="submission" date="2021-03" db="EMBL/GenBank/DDBJ databases">
        <title>Succinivibrio sp. nov. isolated from feces of cow.</title>
        <authorList>
            <person name="Choi J.-Y."/>
        </authorList>
    </citation>
    <scope>NUCLEOTIDE SEQUENCE [LARGE SCALE GENOMIC DNA]</scope>
    <source>
        <strain evidence="3 4">AGMB01872</strain>
    </source>
</reference>
<evidence type="ECO:0000313" key="4">
    <source>
        <dbReference type="Proteomes" id="UP000731465"/>
    </source>
</evidence>
<evidence type="ECO:0000313" key="3">
    <source>
        <dbReference type="EMBL" id="MBW7569508.1"/>
    </source>
</evidence>
<accession>A0ABS7DE11</accession>
<proteinExistence type="predicted"/>
<feature type="domain" description="Transposase IS110-like N-terminal" evidence="1">
    <location>
        <begin position="253"/>
        <end position="374"/>
    </location>
</feature>
<dbReference type="EMBL" id="JAGFNY010000002">
    <property type="protein sequence ID" value="MBW7569508.1"/>
    <property type="molecule type" value="Genomic_DNA"/>
</dbReference>
<dbReference type="SUPFAM" id="SSF53098">
    <property type="entry name" value="Ribonuclease H-like"/>
    <property type="match status" value="1"/>
</dbReference>
<dbReference type="InterPro" id="IPR047650">
    <property type="entry name" value="Transpos_IS110"/>
</dbReference>
<dbReference type="Proteomes" id="UP000731465">
    <property type="component" value="Unassembled WGS sequence"/>
</dbReference>
<dbReference type="PANTHER" id="PTHR33055">
    <property type="entry name" value="TRANSPOSASE FOR INSERTION SEQUENCE ELEMENT IS1111A"/>
    <property type="match status" value="1"/>
</dbReference>
<feature type="domain" description="Transposase IS116/IS110/IS902 C-terminal" evidence="2">
    <location>
        <begin position="481"/>
        <end position="556"/>
    </location>
</feature>
<keyword evidence="4" id="KW-1185">Reference proteome</keyword>
<sequence length="591" mass="66229">MSKLSIFPASLSTAHSFTTVLSKDNLKQYARDCGALKRERKFSISDYILTSLSQMSKSTQKSEFTLRSVHDAYLRGCKKLGKSLLTHKCIHKQLQSENTLKVIKTMLSELMTATFSKSFLKKIKKFISGDLKSLLEKLKVDDIILVDGTEIDLSYSCADNFDCKGKGRPHTDGSAPRPGLKLHIAFSVLRQSFVYVEITEAVGSERDSVLTDRFHNCLIICDRGYVDEELEQRIANSGNLYLIRGKLSTADWQCEANKKPLHDFADWCKKQSPEVLIMESTGVYWQSLYESLEDVGFTSRQIIVVNARDVKNKSGSKTDIADAMHLAEVARQGCYKASFVPSKHTRQLRCLWRAYANAKNTRKKHLNILHKELCQVGCRASSVFSDIRGKTATKILTALIDGAEGDVLKEAINDACSHVGRGRLKAKPEQIYEALESDKNSLVWFSIKDHLNIIHALDKSLDERLQYIKDNLNDADKAAISLLMTIPGIKEITAIGLVCELGNDLSNFTSVRRFCRWIGLAPGNNVSAGKRYSGSITHGNKYLKTLLIECASRHCSNYFRFNPAVDTALKYVTTQAICDLIRRGGRLILNS</sequence>
<dbReference type="NCBIfam" id="NF033542">
    <property type="entry name" value="transpos_IS110"/>
    <property type="match status" value="1"/>
</dbReference>
<dbReference type="InterPro" id="IPR003346">
    <property type="entry name" value="Transposase_20"/>
</dbReference>
<evidence type="ECO:0000259" key="1">
    <source>
        <dbReference type="Pfam" id="PF01548"/>
    </source>
</evidence>
<dbReference type="InterPro" id="IPR012337">
    <property type="entry name" value="RNaseH-like_sf"/>
</dbReference>
<dbReference type="RefSeq" id="WP_219936118.1">
    <property type="nucleotide sequence ID" value="NZ_JAGFNY010000002.1"/>
</dbReference>
<gene>
    <name evidence="3" type="ORF">J5V48_01190</name>
</gene>